<reference evidence="1" key="1">
    <citation type="journal article" date="2014" name="Front. Microbiol.">
        <title>High frequency of phylogenetically diverse reductive dehalogenase-homologous genes in deep subseafloor sedimentary metagenomes.</title>
        <authorList>
            <person name="Kawai M."/>
            <person name="Futagami T."/>
            <person name="Toyoda A."/>
            <person name="Takaki Y."/>
            <person name="Nishi S."/>
            <person name="Hori S."/>
            <person name="Arai W."/>
            <person name="Tsubouchi T."/>
            <person name="Morono Y."/>
            <person name="Uchiyama I."/>
            <person name="Ito T."/>
            <person name="Fujiyama A."/>
            <person name="Inagaki F."/>
            <person name="Takami H."/>
        </authorList>
    </citation>
    <scope>NUCLEOTIDE SEQUENCE</scope>
    <source>
        <strain evidence="1">Expedition CK06-06</strain>
    </source>
</reference>
<sequence>QAPWFEEVGDSVAKIGDAQGGSDAFSLIVFSNQPDHYLDVDIPSPGGTILSVVGRNPRVPAAHPGTIAAIHEAVNKFGRIPNSFDEAD</sequence>
<name>X1JCU9_9ZZZZ</name>
<gene>
    <name evidence="1" type="ORF">S03H2_43090</name>
</gene>
<accession>X1JCU9</accession>
<dbReference type="EMBL" id="BARU01026850">
    <property type="protein sequence ID" value="GAH67578.1"/>
    <property type="molecule type" value="Genomic_DNA"/>
</dbReference>
<evidence type="ECO:0000313" key="1">
    <source>
        <dbReference type="EMBL" id="GAH67578.1"/>
    </source>
</evidence>
<comment type="caution">
    <text evidence="1">The sequence shown here is derived from an EMBL/GenBank/DDBJ whole genome shotgun (WGS) entry which is preliminary data.</text>
</comment>
<organism evidence="1">
    <name type="scientific">marine sediment metagenome</name>
    <dbReference type="NCBI Taxonomy" id="412755"/>
    <lineage>
        <taxon>unclassified sequences</taxon>
        <taxon>metagenomes</taxon>
        <taxon>ecological metagenomes</taxon>
    </lineage>
</organism>
<proteinExistence type="predicted"/>
<protein>
    <submittedName>
        <fullName evidence="1">Uncharacterized protein</fullName>
    </submittedName>
</protein>
<dbReference type="AlphaFoldDB" id="X1JCU9"/>
<feature type="non-terminal residue" evidence="1">
    <location>
        <position position="1"/>
    </location>
</feature>